<dbReference type="AlphaFoldDB" id="A0AAE3AUV7"/>
<dbReference type="PRINTS" id="PR00139">
    <property type="entry name" value="ASNGLNASE"/>
</dbReference>
<dbReference type="FunFam" id="3.40.50.1170:FF:000001">
    <property type="entry name" value="L-asparaginase 2"/>
    <property type="match status" value="1"/>
</dbReference>
<evidence type="ECO:0000256" key="2">
    <source>
        <dbReference type="ARBA" id="ARBA00012920"/>
    </source>
</evidence>
<evidence type="ECO:0000259" key="8">
    <source>
        <dbReference type="Pfam" id="PF00710"/>
    </source>
</evidence>
<feature type="active site" description="O-isoaspartyl threonine intermediate" evidence="4">
    <location>
        <position position="13"/>
    </location>
</feature>
<dbReference type="GO" id="GO:0004067">
    <property type="term" value="F:asparaginase activity"/>
    <property type="evidence" value="ECO:0007669"/>
    <property type="project" value="UniProtKB-UniRule"/>
</dbReference>
<feature type="domain" description="L-asparaginase N-terminal" evidence="8">
    <location>
        <begin position="4"/>
        <end position="187"/>
    </location>
</feature>
<proteinExistence type="inferred from homology"/>
<comment type="caution">
    <text evidence="10">The sequence shown here is derived from an EMBL/GenBank/DDBJ whole genome shotgun (WGS) entry which is preliminary data.</text>
</comment>
<dbReference type="InterPro" id="IPR006034">
    <property type="entry name" value="Asparaginase/glutaminase-like"/>
</dbReference>
<dbReference type="Proteomes" id="UP001199355">
    <property type="component" value="Unassembled WGS sequence"/>
</dbReference>
<dbReference type="GO" id="GO:0006520">
    <property type="term" value="P:amino acid metabolic process"/>
    <property type="evidence" value="ECO:0007669"/>
    <property type="project" value="InterPro"/>
</dbReference>
<feature type="domain" description="Asparaginase/glutaminase C-terminal" evidence="9">
    <location>
        <begin position="204"/>
        <end position="322"/>
    </location>
</feature>
<dbReference type="InterPro" id="IPR036152">
    <property type="entry name" value="Asp/glu_Ase-like_sf"/>
</dbReference>
<feature type="binding site" evidence="5">
    <location>
        <position position="55"/>
    </location>
    <ligand>
        <name>substrate</name>
    </ligand>
</feature>
<feature type="active site" evidence="6">
    <location>
        <position position="13"/>
    </location>
</feature>
<dbReference type="CDD" id="cd08963">
    <property type="entry name" value="L-asparaginase_I"/>
    <property type="match status" value="1"/>
</dbReference>
<dbReference type="InterPro" id="IPR027473">
    <property type="entry name" value="L-asparaginase_C"/>
</dbReference>
<dbReference type="Pfam" id="PF00710">
    <property type="entry name" value="Asparaginase"/>
    <property type="match status" value="1"/>
</dbReference>
<reference evidence="10 11" key="1">
    <citation type="submission" date="2021-10" db="EMBL/GenBank/DDBJ databases">
        <title>Anaerobic single-cell dispensing facilitates the cultivation of human gut bacteria.</title>
        <authorList>
            <person name="Afrizal A."/>
        </authorList>
    </citation>
    <scope>NUCLEOTIDE SEQUENCE [LARGE SCALE GENOMIC DNA]</scope>
    <source>
        <strain evidence="10 11">CLA-AA-H244</strain>
    </source>
</reference>
<evidence type="ECO:0000256" key="1">
    <source>
        <dbReference type="ARBA" id="ARBA00010518"/>
    </source>
</evidence>
<evidence type="ECO:0000313" key="11">
    <source>
        <dbReference type="Proteomes" id="UP001199355"/>
    </source>
</evidence>
<dbReference type="Gene3D" id="3.40.50.1170">
    <property type="entry name" value="L-asparaginase, N-terminal domain"/>
    <property type="match status" value="1"/>
</dbReference>
<dbReference type="Gene3D" id="3.40.50.40">
    <property type="match status" value="1"/>
</dbReference>
<dbReference type="RefSeq" id="WP_021915737.1">
    <property type="nucleotide sequence ID" value="NZ_JAJEQF010000030.1"/>
</dbReference>
<comment type="similarity">
    <text evidence="1">Belongs to the asparaginase 1 family.</text>
</comment>
<feature type="active site" evidence="7">
    <location>
        <position position="86"/>
    </location>
</feature>
<dbReference type="PANTHER" id="PTHR11707">
    <property type="entry name" value="L-ASPARAGINASE"/>
    <property type="match status" value="1"/>
</dbReference>
<dbReference type="PANTHER" id="PTHR11707:SF28">
    <property type="entry name" value="60 KDA LYSOPHOSPHOLIPASE"/>
    <property type="match status" value="1"/>
</dbReference>
<dbReference type="EC" id="3.5.1.1" evidence="2"/>
<dbReference type="PIRSF" id="PIRSF500176">
    <property type="entry name" value="L_ASNase"/>
    <property type="match status" value="1"/>
</dbReference>
<dbReference type="InterPro" id="IPR020827">
    <property type="entry name" value="Asparaginase/glutaminase_AS1"/>
</dbReference>
<dbReference type="SFLD" id="SFLDS00057">
    <property type="entry name" value="Glutaminase/Asparaginase"/>
    <property type="match status" value="1"/>
</dbReference>
<dbReference type="PROSITE" id="PS51732">
    <property type="entry name" value="ASN_GLN_ASE_3"/>
    <property type="match status" value="1"/>
</dbReference>
<accession>A0AAE3AUV7</accession>
<dbReference type="PIRSF" id="PIRSF001220">
    <property type="entry name" value="L-ASNase_gatD"/>
    <property type="match status" value="1"/>
</dbReference>
<evidence type="ECO:0000256" key="6">
    <source>
        <dbReference type="PROSITE-ProRule" id="PRU10099"/>
    </source>
</evidence>
<sequence length="334" mass="37939">MKKRILLLTTGGTIASQDGGNGLAPVLSSDDFLDYMKEFEDVCELVPYEVCSIDSTNMEASWWLKLAGLIQKNYTLYDAFLICHGTDTMAYTAAALSYLIQNSVKPIVLTGAQKSILQEITDARKNLHDSIRCALDDRSRDVMLVFDGKIIAGTRAKKTATFSYNAFSSINFPVLGQIHDNTVVYYIQKDICGPVRFFNRMDRKVFLLKLTPGMSTEIIPHILSVYDCIIIEGFGVGGLPDRLRQALLEEMQHYKAHEKILIMATQVTYEGSSMDTYVVGRAAREQLPFLETYDMTLEAVLAKIMWILGLHMEDRKEIERLFYKKINYDLFRNE</sequence>
<dbReference type="InterPro" id="IPR040919">
    <property type="entry name" value="Asparaginase_C"/>
</dbReference>
<dbReference type="PROSITE" id="PS00144">
    <property type="entry name" value="ASN_GLN_ASE_1"/>
    <property type="match status" value="1"/>
</dbReference>
<keyword evidence="11" id="KW-1185">Reference proteome</keyword>
<dbReference type="EMBL" id="JAJEQF010000030">
    <property type="protein sequence ID" value="MCC2168246.1"/>
    <property type="molecule type" value="Genomic_DNA"/>
</dbReference>
<name>A0AAE3AUV7_9FIRM</name>
<dbReference type="Pfam" id="PF17763">
    <property type="entry name" value="Asparaginase_C"/>
    <property type="match status" value="1"/>
</dbReference>
<organism evidence="10 11">
    <name type="scientific">Gallintestinimicrobium propionicum</name>
    <dbReference type="NCBI Taxonomy" id="2981770"/>
    <lineage>
        <taxon>Bacteria</taxon>
        <taxon>Bacillati</taxon>
        <taxon>Bacillota</taxon>
        <taxon>Clostridia</taxon>
        <taxon>Lachnospirales</taxon>
        <taxon>Lachnospiraceae</taxon>
        <taxon>Gallintestinimicrobium</taxon>
    </lineage>
</organism>
<dbReference type="InterPro" id="IPR037152">
    <property type="entry name" value="L-asparaginase_N_sf"/>
</dbReference>
<dbReference type="InterPro" id="IPR027474">
    <property type="entry name" value="L-asparaginase_N"/>
</dbReference>
<protein>
    <recommendedName>
        <fullName evidence="2">asparaginase</fullName>
        <ecNumber evidence="2">3.5.1.1</ecNumber>
    </recommendedName>
</protein>
<dbReference type="SUPFAM" id="SSF53774">
    <property type="entry name" value="Glutaminase/Asparaginase"/>
    <property type="match status" value="1"/>
</dbReference>
<evidence type="ECO:0000256" key="5">
    <source>
        <dbReference type="PIRSR" id="PIRSR001220-2"/>
    </source>
</evidence>
<dbReference type="SMART" id="SM00870">
    <property type="entry name" value="Asparaginase"/>
    <property type="match status" value="1"/>
</dbReference>
<evidence type="ECO:0000313" key="10">
    <source>
        <dbReference type="EMBL" id="MCC2168246.1"/>
    </source>
</evidence>
<evidence type="ECO:0000256" key="7">
    <source>
        <dbReference type="PROSITE-ProRule" id="PRU10100"/>
    </source>
</evidence>
<gene>
    <name evidence="10" type="ORF">LKD45_11195</name>
</gene>
<dbReference type="InterPro" id="IPR041725">
    <property type="entry name" value="L-asparaginase_I"/>
</dbReference>
<dbReference type="InterPro" id="IPR027475">
    <property type="entry name" value="Asparaginase/glutaminase_AS2"/>
</dbReference>
<feature type="binding site" evidence="5">
    <location>
        <begin position="86"/>
        <end position="87"/>
    </location>
    <ligand>
        <name>substrate</name>
    </ligand>
</feature>
<evidence type="ECO:0000256" key="4">
    <source>
        <dbReference type="PIRSR" id="PIRSR001220-1"/>
    </source>
</evidence>
<evidence type="ECO:0000259" key="9">
    <source>
        <dbReference type="Pfam" id="PF17763"/>
    </source>
</evidence>
<dbReference type="PROSITE" id="PS00917">
    <property type="entry name" value="ASN_GLN_ASE_2"/>
    <property type="match status" value="1"/>
</dbReference>
<evidence type="ECO:0000256" key="3">
    <source>
        <dbReference type="ARBA" id="ARBA00049366"/>
    </source>
</evidence>
<comment type="catalytic activity">
    <reaction evidence="3">
        <text>L-asparagine + H2O = L-aspartate + NH4(+)</text>
        <dbReference type="Rhea" id="RHEA:21016"/>
        <dbReference type="ChEBI" id="CHEBI:15377"/>
        <dbReference type="ChEBI" id="CHEBI:28938"/>
        <dbReference type="ChEBI" id="CHEBI:29991"/>
        <dbReference type="ChEBI" id="CHEBI:58048"/>
        <dbReference type="EC" id="3.5.1.1"/>
    </reaction>
</comment>